<dbReference type="InterPro" id="IPR019730">
    <property type="entry name" value="DUF2606"/>
</dbReference>
<dbReference type="Proteomes" id="UP000267268">
    <property type="component" value="Chromosome 1"/>
</dbReference>
<dbReference type="RefSeq" id="WP_126615043.1">
    <property type="nucleotide sequence ID" value="NZ_CP034562.1"/>
</dbReference>
<evidence type="ECO:0000313" key="3">
    <source>
        <dbReference type="Proteomes" id="UP000267268"/>
    </source>
</evidence>
<dbReference type="Gene3D" id="2.60.40.10">
    <property type="entry name" value="Immunoglobulins"/>
    <property type="match status" value="1"/>
</dbReference>
<evidence type="ECO:0008006" key="4">
    <source>
        <dbReference type="Google" id="ProtNLM"/>
    </source>
</evidence>
<evidence type="ECO:0000313" key="2">
    <source>
        <dbReference type="EMBL" id="AZQ62990.1"/>
    </source>
</evidence>
<feature type="chain" id="PRO_5019145169" description="Carboxypeptidase regulatory-like domain-containing protein" evidence="1">
    <location>
        <begin position="24"/>
        <end position="137"/>
    </location>
</feature>
<dbReference type="EMBL" id="CP034562">
    <property type="protein sequence ID" value="AZQ62990.1"/>
    <property type="molecule type" value="Genomic_DNA"/>
</dbReference>
<dbReference type="KEGG" id="fll:EI427_12285"/>
<keyword evidence="1" id="KW-0732">Signal</keyword>
<feature type="signal peptide" evidence="1">
    <location>
        <begin position="1"/>
        <end position="23"/>
    </location>
</feature>
<dbReference type="Pfam" id="PF10794">
    <property type="entry name" value="DUF2606"/>
    <property type="match status" value="1"/>
</dbReference>
<keyword evidence="3" id="KW-1185">Reference proteome</keyword>
<reference evidence="2 3" key="1">
    <citation type="submission" date="2018-12" db="EMBL/GenBank/DDBJ databases">
        <title>Flammeovirga pectinis sp. nov., isolated from the gut of the Korean scallop, Patinopecten yessoensis.</title>
        <authorList>
            <person name="Bae J.-W."/>
            <person name="Jeong Y.-S."/>
            <person name="Kang W."/>
        </authorList>
    </citation>
    <scope>NUCLEOTIDE SEQUENCE [LARGE SCALE GENOMIC DNA]</scope>
    <source>
        <strain evidence="2 3">L12M1</strain>
    </source>
</reference>
<name>A0A3S9P449_9BACT</name>
<dbReference type="AlphaFoldDB" id="A0A3S9P449"/>
<dbReference type="OrthoDB" id="981026at2"/>
<sequence length="137" mass="15047">MKKTSIYSVIVLMICVCISTSFTTISAEKPFALIGLQVTVLDEKGNVIEGAEVTLYANEDDAWDEENGMKAKDKTNKNGRVKFTKGLKEQAYYVVAKKGDQVSEDGLKSSKLSKNKMNKINVIISKSHGVSVPKVKN</sequence>
<gene>
    <name evidence="2" type="ORF">EI427_12285</name>
</gene>
<evidence type="ECO:0000256" key="1">
    <source>
        <dbReference type="SAM" id="SignalP"/>
    </source>
</evidence>
<proteinExistence type="predicted"/>
<dbReference type="InterPro" id="IPR013783">
    <property type="entry name" value="Ig-like_fold"/>
</dbReference>
<organism evidence="2 3">
    <name type="scientific">Flammeovirga pectinis</name>
    <dbReference type="NCBI Taxonomy" id="2494373"/>
    <lineage>
        <taxon>Bacteria</taxon>
        <taxon>Pseudomonadati</taxon>
        <taxon>Bacteroidota</taxon>
        <taxon>Cytophagia</taxon>
        <taxon>Cytophagales</taxon>
        <taxon>Flammeovirgaceae</taxon>
        <taxon>Flammeovirga</taxon>
    </lineage>
</organism>
<protein>
    <recommendedName>
        <fullName evidence="4">Carboxypeptidase regulatory-like domain-containing protein</fullName>
    </recommendedName>
</protein>
<accession>A0A3S9P449</accession>